<protein>
    <submittedName>
        <fullName evidence="1">DUF3795 domain-containing protein</fullName>
    </submittedName>
</protein>
<accession>A0A8J6T771</accession>
<dbReference type="AlphaFoldDB" id="A0A8J6T771"/>
<sequence>MKNKKALTAPCGLDCFNCEIQEDNLTGDFAEMIHEKLGIPKEEIPCKGCRQQDGKHYHLPPEGCATLDCVKAKGVELCCDCDDFPCAFLAPTAEGAGRYPHNMKVYNLCRIKNIGLERWIEEEAGEIRKKYFTGKFVVGKGQAD</sequence>
<name>A0A8J6T771_9DELT</name>
<dbReference type="EMBL" id="JACNJD010000077">
    <property type="protein sequence ID" value="MBC8176048.1"/>
    <property type="molecule type" value="Genomic_DNA"/>
</dbReference>
<organism evidence="1 2">
    <name type="scientific">Candidatus Desulfacyla euxinica</name>
    <dbReference type="NCBI Taxonomy" id="2841693"/>
    <lineage>
        <taxon>Bacteria</taxon>
        <taxon>Deltaproteobacteria</taxon>
        <taxon>Candidatus Desulfacyla</taxon>
    </lineage>
</organism>
<comment type="caution">
    <text evidence="1">The sequence shown here is derived from an EMBL/GenBank/DDBJ whole genome shotgun (WGS) entry which is preliminary data.</text>
</comment>
<evidence type="ECO:0000313" key="2">
    <source>
        <dbReference type="Proteomes" id="UP000650524"/>
    </source>
</evidence>
<proteinExistence type="predicted"/>
<reference evidence="1 2" key="1">
    <citation type="submission" date="2020-08" db="EMBL/GenBank/DDBJ databases">
        <title>Bridging the membrane lipid divide: bacteria of the FCB group superphylum have the potential to synthesize archaeal ether lipids.</title>
        <authorList>
            <person name="Villanueva L."/>
            <person name="Von Meijenfeldt F.A.B."/>
            <person name="Westbye A.B."/>
            <person name="Yadav S."/>
            <person name="Hopmans E.C."/>
            <person name="Dutilh B.E."/>
            <person name="Sinninghe Damste J.S."/>
        </authorList>
    </citation>
    <scope>NUCLEOTIDE SEQUENCE [LARGE SCALE GENOMIC DNA]</scope>
    <source>
        <strain evidence="1">NIOZ-UU27</strain>
    </source>
</reference>
<dbReference type="InterPro" id="IPR024227">
    <property type="entry name" value="DUF3795"/>
</dbReference>
<evidence type="ECO:0000313" key="1">
    <source>
        <dbReference type="EMBL" id="MBC8176048.1"/>
    </source>
</evidence>
<dbReference type="Proteomes" id="UP000650524">
    <property type="component" value="Unassembled WGS sequence"/>
</dbReference>
<dbReference type="Pfam" id="PF12675">
    <property type="entry name" value="DUF3795"/>
    <property type="match status" value="1"/>
</dbReference>
<gene>
    <name evidence="1" type="ORF">H8E19_01480</name>
</gene>